<keyword evidence="2 5" id="KW-0812">Transmembrane</keyword>
<dbReference type="GO" id="GO:0005886">
    <property type="term" value="C:plasma membrane"/>
    <property type="evidence" value="ECO:0007669"/>
    <property type="project" value="UniProtKB-SubCell"/>
</dbReference>
<keyword evidence="5" id="KW-0997">Cell inner membrane</keyword>
<organism evidence="6 7">
    <name type="scientific">Stenotrophobium rhamnosiphilum</name>
    <dbReference type="NCBI Taxonomy" id="2029166"/>
    <lineage>
        <taxon>Bacteria</taxon>
        <taxon>Pseudomonadati</taxon>
        <taxon>Pseudomonadota</taxon>
        <taxon>Gammaproteobacteria</taxon>
        <taxon>Nevskiales</taxon>
        <taxon>Nevskiaceae</taxon>
        <taxon>Stenotrophobium</taxon>
    </lineage>
</organism>
<keyword evidence="3 5" id="KW-1133">Transmembrane helix</keyword>
<dbReference type="Proteomes" id="UP000244248">
    <property type="component" value="Unassembled WGS sequence"/>
</dbReference>
<protein>
    <recommendedName>
        <fullName evidence="5">Inner membrane-spanning protein YciB</fullName>
    </recommendedName>
</protein>
<dbReference type="NCBIfam" id="TIGR00997">
    <property type="entry name" value="ispZ"/>
    <property type="match status" value="1"/>
</dbReference>
<evidence type="ECO:0000256" key="2">
    <source>
        <dbReference type="ARBA" id="ARBA00022692"/>
    </source>
</evidence>
<dbReference type="Pfam" id="PF04279">
    <property type="entry name" value="IspA"/>
    <property type="match status" value="1"/>
</dbReference>
<gene>
    <name evidence="5" type="primary">yciB</name>
    <name evidence="6" type="ORF">CJD38_04985</name>
</gene>
<feature type="transmembrane region" description="Helical" evidence="5">
    <location>
        <begin position="91"/>
        <end position="112"/>
    </location>
</feature>
<evidence type="ECO:0000256" key="5">
    <source>
        <dbReference type="HAMAP-Rule" id="MF_00189"/>
    </source>
</evidence>
<evidence type="ECO:0000256" key="1">
    <source>
        <dbReference type="ARBA" id="ARBA00022475"/>
    </source>
</evidence>
<dbReference type="AlphaFoldDB" id="A0A2T5MHI0"/>
<feature type="transmembrane region" description="Helical" evidence="5">
    <location>
        <begin position="162"/>
        <end position="184"/>
    </location>
</feature>
<evidence type="ECO:0000256" key="4">
    <source>
        <dbReference type="ARBA" id="ARBA00023136"/>
    </source>
</evidence>
<name>A0A2T5MHI0_9GAMM</name>
<feature type="transmembrane region" description="Helical" evidence="5">
    <location>
        <begin position="61"/>
        <end position="79"/>
    </location>
</feature>
<dbReference type="EMBL" id="QANS01000002">
    <property type="protein sequence ID" value="PTU32035.1"/>
    <property type="molecule type" value="Genomic_DNA"/>
</dbReference>
<keyword evidence="4 5" id="KW-0472">Membrane</keyword>
<evidence type="ECO:0000256" key="3">
    <source>
        <dbReference type="ARBA" id="ARBA00022989"/>
    </source>
</evidence>
<keyword evidence="7" id="KW-1185">Reference proteome</keyword>
<feature type="transmembrane region" description="Helical" evidence="5">
    <location>
        <begin position="36"/>
        <end position="54"/>
    </location>
</feature>
<sequence>MQHCSGSYNRRMKFFLDLFPALAFFAAYYIGGIYVATSVLIVSMFALVLIYWLWKRELHKMHLITAIIVAFFGGLTLYIHDPAFIKFKPTALYAVFSLALLLSHVIGEKVLLQRIPQTALQIPDPVWRRINFAWAIFFAFCAVLNLYVASNFDESTWVKFKTFGFSALMLVFMLSHIPFIARYLPQEK</sequence>
<evidence type="ECO:0000313" key="7">
    <source>
        <dbReference type="Proteomes" id="UP000244248"/>
    </source>
</evidence>
<dbReference type="InterPro" id="IPR006008">
    <property type="entry name" value="YciB"/>
</dbReference>
<keyword evidence="1 5" id="KW-1003">Cell membrane</keyword>
<comment type="caution">
    <text evidence="6">The sequence shown here is derived from an EMBL/GenBank/DDBJ whole genome shotgun (WGS) entry which is preliminary data.</text>
</comment>
<accession>A0A2T5MHI0</accession>
<comment type="similarity">
    <text evidence="5">Belongs to the YciB family.</text>
</comment>
<reference evidence="6 7" key="1">
    <citation type="submission" date="2018-04" db="EMBL/GenBank/DDBJ databases">
        <title>Novel species isolated from glacier.</title>
        <authorList>
            <person name="Liu Q."/>
            <person name="Xin Y.-H."/>
        </authorList>
    </citation>
    <scope>NUCLEOTIDE SEQUENCE [LARGE SCALE GENOMIC DNA]</scope>
    <source>
        <strain evidence="6 7">GT1R17</strain>
    </source>
</reference>
<dbReference type="PANTHER" id="PTHR36917:SF1">
    <property type="entry name" value="INNER MEMBRANE-SPANNING PROTEIN YCIB"/>
    <property type="match status" value="1"/>
</dbReference>
<dbReference type="HAMAP" id="MF_00189">
    <property type="entry name" value="YciB"/>
    <property type="match status" value="1"/>
</dbReference>
<comment type="function">
    <text evidence="5">Plays a role in cell envelope biogenesis, maintenance of cell envelope integrity and membrane homeostasis.</text>
</comment>
<proteinExistence type="inferred from homology"/>
<dbReference type="NCBIfam" id="NF001325">
    <property type="entry name" value="PRK00259.1-3"/>
    <property type="match status" value="1"/>
</dbReference>
<comment type="subcellular location">
    <subcellularLocation>
        <location evidence="5">Cell inner membrane</location>
        <topology evidence="5">Multi-pass membrane protein</topology>
    </subcellularLocation>
</comment>
<feature type="transmembrane region" description="Helical" evidence="5">
    <location>
        <begin position="132"/>
        <end position="150"/>
    </location>
</feature>
<dbReference type="PANTHER" id="PTHR36917">
    <property type="entry name" value="INTRACELLULAR SEPTATION PROTEIN A-RELATED"/>
    <property type="match status" value="1"/>
</dbReference>
<evidence type="ECO:0000313" key="6">
    <source>
        <dbReference type="EMBL" id="PTU32035.1"/>
    </source>
</evidence>